<dbReference type="GO" id="GO:0000271">
    <property type="term" value="P:polysaccharide biosynthetic process"/>
    <property type="evidence" value="ECO:0007669"/>
    <property type="project" value="InterPro"/>
</dbReference>
<accession>A0A1Y5TPE7</accession>
<dbReference type="AlphaFoldDB" id="A0A1Y5TPE7"/>
<protein>
    <submittedName>
        <fullName evidence="1">Capsule polysaccharide biosynthesis protein</fullName>
    </submittedName>
</protein>
<name>A0A1Y5TPE7_9RHOB</name>
<proteinExistence type="predicted"/>
<dbReference type="EMBL" id="FWFS01000014">
    <property type="protein sequence ID" value="SLN68385.1"/>
    <property type="molecule type" value="Genomic_DNA"/>
</dbReference>
<sequence>MTGTPIIHWSRKERINAIYRGLFDLQAAVGFKDVGIWPFGKTVPDAAQIEYAAQSGNKQHKTAVAKWAKRMFLTWQFNWCDRFFARRPDAFVVIWNGIKGHRRVLADAATARGMPVIYFEEAPLPARVTIDFAGVNFGSSLPRRIGFYHDWLAQSGVAPDRWRDLRSQLVPRKADRDDVGQGASDAALGAEKFIFCPLQVPGDSQITIYGDWITSVDHMIDELARAAQALPDGWHLRIKEHPSARISFGEKLAALAGPKFRVDNSTDTFAQVSAARAVVNVNSSVGLQAFFFDKPVLVLGEAFYAFDHLAHKVSDAQELAQVLSAPEKLAFDAGARDAFMSYLDAAYYPRVAAVIDGSFGLADLVARDKLRDQILTRGAG</sequence>
<dbReference type="GO" id="GO:0015774">
    <property type="term" value="P:polysaccharide transport"/>
    <property type="evidence" value="ECO:0007669"/>
    <property type="project" value="InterPro"/>
</dbReference>
<dbReference type="Proteomes" id="UP000193862">
    <property type="component" value="Unassembled WGS sequence"/>
</dbReference>
<evidence type="ECO:0000313" key="2">
    <source>
        <dbReference type="Proteomes" id="UP000193862"/>
    </source>
</evidence>
<organism evidence="1 2">
    <name type="scientific">Aquimixticola soesokkakensis</name>
    <dbReference type="NCBI Taxonomy" id="1519096"/>
    <lineage>
        <taxon>Bacteria</taxon>
        <taxon>Pseudomonadati</taxon>
        <taxon>Pseudomonadota</taxon>
        <taxon>Alphaproteobacteria</taxon>
        <taxon>Rhodobacterales</taxon>
        <taxon>Paracoccaceae</taxon>
        <taxon>Aquimixticola</taxon>
    </lineage>
</organism>
<keyword evidence="2" id="KW-1185">Reference proteome</keyword>
<dbReference type="Pfam" id="PF05159">
    <property type="entry name" value="Capsule_synth"/>
    <property type="match status" value="1"/>
</dbReference>
<gene>
    <name evidence="1" type="ORF">AQS8620_03222</name>
</gene>
<reference evidence="1 2" key="1">
    <citation type="submission" date="2017-03" db="EMBL/GenBank/DDBJ databases">
        <authorList>
            <person name="Afonso C.L."/>
            <person name="Miller P.J."/>
            <person name="Scott M.A."/>
            <person name="Spackman E."/>
            <person name="Goraichik I."/>
            <person name="Dimitrov K.M."/>
            <person name="Suarez D.L."/>
            <person name="Swayne D.E."/>
        </authorList>
    </citation>
    <scope>NUCLEOTIDE SEQUENCE [LARGE SCALE GENOMIC DNA]</scope>
    <source>
        <strain evidence="1 2">CECT 8620</strain>
    </source>
</reference>
<evidence type="ECO:0000313" key="1">
    <source>
        <dbReference type="EMBL" id="SLN68385.1"/>
    </source>
</evidence>
<dbReference type="InterPro" id="IPR007833">
    <property type="entry name" value="Capsule_polysaccharide_synth"/>
</dbReference>